<dbReference type="Gene3D" id="3.20.20.70">
    <property type="entry name" value="Aldolase class I"/>
    <property type="match status" value="1"/>
</dbReference>
<organism evidence="5 6">
    <name type="scientific">Parasphingorhabdus litoris</name>
    <dbReference type="NCBI Taxonomy" id="394733"/>
    <lineage>
        <taxon>Bacteria</taxon>
        <taxon>Pseudomonadati</taxon>
        <taxon>Pseudomonadota</taxon>
        <taxon>Alphaproteobacteria</taxon>
        <taxon>Sphingomonadales</taxon>
        <taxon>Sphingomonadaceae</taxon>
        <taxon>Parasphingorhabdus</taxon>
    </lineage>
</organism>
<keyword evidence="1" id="KW-0732">Signal</keyword>
<dbReference type="InterPro" id="IPR029486">
    <property type="entry name" value="GH97_N"/>
</dbReference>
<comment type="caution">
    <text evidence="5">The sequence shown here is derived from an EMBL/GenBank/DDBJ whole genome shotgun (WGS) entry which is preliminary data.</text>
</comment>
<dbReference type="Gene3D" id="2.70.98.10">
    <property type="match status" value="1"/>
</dbReference>
<dbReference type="InterPro" id="IPR052720">
    <property type="entry name" value="Glycosyl_hydrolase_97"/>
</dbReference>
<dbReference type="InterPro" id="IPR029483">
    <property type="entry name" value="GH97_C"/>
</dbReference>
<dbReference type="Pfam" id="PF14508">
    <property type="entry name" value="GH97_N"/>
    <property type="match status" value="1"/>
</dbReference>
<dbReference type="GO" id="GO:0016787">
    <property type="term" value="F:hydrolase activity"/>
    <property type="evidence" value="ECO:0007669"/>
    <property type="project" value="UniProtKB-KW"/>
</dbReference>
<dbReference type="PANTHER" id="PTHR35803">
    <property type="entry name" value="GLUCAN 1,4-ALPHA-GLUCOSIDASE SUSB-RELATED"/>
    <property type="match status" value="1"/>
</dbReference>
<dbReference type="Pfam" id="PF10566">
    <property type="entry name" value="Glyco_hydro_97"/>
    <property type="match status" value="1"/>
</dbReference>
<dbReference type="InterPro" id="IPR019563">
    <property type="entry name" value="GH97_catalytic"/>
</dbReference>
<dbReference type="InterPro" id="IPR013785">
    <property type="entry name" value="Aldolase_TIM"/>
</dbReference>
<dbReference type="InterPro" id="IPR017853">
    <property type="entry name" value="GH"/>
</dbReference>
<dbReference type="Pfam" id="PF14509">
    <property type="entry name" value="GH97_C"/>
    <property type="match status" value="1"/>
</dbReference>
<keyword evidence="6" id="KW-1185">Reference proteome</keyword>
<dbReference type="Proteomes" id="UP001500713">
    <property type="component" value="Unassembled WGS sequence"/>
</dbReference>
<evidence type="ECO:0000256" key="1">
    <source>
        <dbReference type="SAM" id="SignalP"/>
    </source>
</evidence>
<accession>A0ABN1AD47</accession>
<evidence type="ECO:0000259" key="4">
    <source>
        <dbReference type="Pfam" id="PF14509"/>
    </source>
</evidence>
<gene>
    <name evidence="5" type="ORF">GCM10009096_13610</name>
</gene>
<sequence>MVKTPVRNVLLLIAAFLSTPALAEDLASTTSPDGQIKVSVMINGEGRVQYAVTKDGNAIIAPSQMGFQFTDAIPMARGFTFDGADTNAVDSKWELPWGERTTVVDQHNELAVRVHDMGGDKGTTKRSLTIRFRVFNDGIGFRYELPAQADGKPWNIADENTDFVIAQNGVSWWTPAGDWNRYEYLYHETPIDSVSSAHTPITMKLDDGTHLSFHEAALVDYSGMWLKRVEGRRFRSTLAPSSRDARVSRTGAFNTPWRTIRIAADAAKLYDSDLELNLNEPNKLGDVSWVEPFKYIGVWWEMHLDTASWASGEKHGATTANTKRYIDFAAKHGFRGVLVEGWNKGWDGNWFGNGRDYSFTETYPDFDIQWLTDYAREKGVRLVGHHETGGNIKVYEAQLDEAMALYERLGIDAVKTGYVADAGGIIAPGDGPDGERFEWHDGQTMVRHHLKVVETAAKHKVAVNPHEPIKDTGLRRTYPNWVSREGARGMEYQAWGEPGNGPDHVPTMIFTRMLSGPMDYTPGVFSLKGRDGRDLESTLARQLALYLVVYSPIQMAADLPENLAKYPKELAFVEQVPVDWSETKTLAGEVGDYAVIARKDKASEDWYVGGVTNEEARDIAVDLSFLPEGTNYVATIWRDADKADYRTVARHDTEIENRNVTAKDRLPLRIAPGGGFAIRLTPAG</sequence>
<name>A0ABN1AD47_9SPHN</name>
<evidence type="ECO:0000259" key="2">
    <source>
        <dbReference type="Pfam" id="PF10566"/>
    </source>
</evidence>
<dbReference type="EMBL" id="BAAAEM010000002">
    <property type="protein sequence ID" value="GAA0473562.1"/>
    <property type="molecule type" value="Genomic_DNA"/>
</dbReference>
<feature type="domain" description="Glycosyl-hydrolase 97 N-terminal" evidence="3">
    <location>
        <begin position="30"/>
        <end position="281"/>
    </location>
</feature>
<evidence type="ECO:0000313" key="6">
    <source>
        <dbReference type="Proteomes" id="UP001500713"/>
    </source>
</evidence>
<dbReference type="InterPro" id="IPR014718">
    <property type="entry name" value="GH-type_carb-bd"/>
</dbReference>
<dbReference type="SUPFAM" id="SSF51445">
    <property type="entry name" value="(Trans)glycosidases"/>
    <property type="match status" value="1"/>
</dbReference>
<feature type="domain" description="Glycosyl-hydrolase 97 C-terminal oligomerisation" evidence="4">
    <location>
        <begin position="579"/>
        <end position="681"/>
    </location>
</feature>
<evidence type="ECO:0000259" key="3">
    <source>
        <dbReference type="Pfam" id="PF14508"/>
    </source>
</evidence>
<reference evidence="5 6" key="1">
    <citation type="journal article" date="2019" name="Int. J. Syst. Evol. Microbiol.">
        <title>The Global Catalogue of Microorganisms (GCM) 10K type strain sequencing project: providing services to taxonomists for standard genome sequencing and annotation.</title>
        <authorList>
            <consortium name="The Broad Institute Genomics Platform"/>
            <consortium name="The Broad Institute Genome Sequencing Center for Infectious Disease"/>
            <person name="Wu L."/>
            <person name="Ma J."/>
        </authorList>
    </citation>
    <scope>NUCLEOTIDE SEQUENCE [LARGE SCALE GENOMIC DNA]</scope>
    <source>
        <strain evidence="5 6">JCM 14162</strain>
    </source>
</reference>
<evidence type="ECO:0000313" key="5">
    <source>
        <dbReference type="EMBL" id="GAA0473562.1"/>
    </source>
</evidence>
<feature type="domain" description="Glycosyl-hydrolase 97 catalytic" evidence="2">
    <location>
        <begin position="299"/>
        <end position="487"/>
    </location>
</feature>
<protein>
    <submittedName>
        <fullName evidence="5">Glycoside hydrolase family 97 protein</fullName>
    </submittedName>
</protein>
<dbReference type="PANTHER" id="PTHR35803:SF1">
    <property type="entry name" value="GLUCAN 1,4-ALPHA-GLUCOSIDASE SUSB"/>
    <property type="match status" value="1"/>
</dbReference>
<feature type="signal peptide" evidence="1">
    <location>
        <begin position="1"/>
        <end position="23"/>
    </location>
</feature>
<feature type="chain" id="PRO_5046494977" evidence="1">
    <location>
        <begin position="24"/>
        <end position="684"/>
    </location>
</feature>
<keyword evidence="5" id="KW-0378">Hydrolase</keyword>
<proteinExistence type="predicted"/>